<evidence type="ECO:0000256" key="4">
    <source>
        <dbReference type="ARBA" id="ARBA00022679"/>
    </source>
</evidence>
<dbReference type="GO" id="GO:0008194">
    <property type="term" value="F:UDP-glycosyltransferase activity"/>
    <property type="evidence" value="ECO:0007669"/>
    <property type="project" value="TreeGrafter"/>
</dbReference>
<dbReference type="GO" id="GO:0000139">
    <property type="term" value="C:Golgi membrane"/>
    <property type="evidence" value="ECO:0007669"/>
    <property type="project" value="UniProtKB-SubCell"/>
</dbReference>
<accession>A0A1S3KDK8</accession>
<evidence type="ECO:0000256" key="6">
    <source>
        <dbReference type="ARBA" id="ARBA00022968"/>
    </source>
</evidence>
<dbReference type="InParanoid" id="A0A1S3KDK8"/>
<evidence type="ECO:0000256" key="10">
    <source>
        <dbReference type="RuleBase" id="RU363063"/>
    </source>
</evidence>
<proteinExistence type="inferred from homology"/>
<feature type="transmembrane region" description="Helical" evidence="10">
    <location>
        <begin position="37"/>
        <end position="55"/>
    </location>
</feature>
<evidence type="ECO:0000256" key="7">
    <source>
        <dbReference type="ARBA" id="ARBA00022989"/>
    </source>
</evidence>
<keyword evidence="6 10" id="KW-0735">Signal-anchor</keyword>
<dbReference type="Proteomes" id="UP000085678">
    <property type="component" value="Unplaced"/>
</dbReference>
<evidence type="ECO:0000256" key="2">
    <source>
        <dbReference type="ARBA" id="ARBA00008661"/>
    </source>
</evidence>
<comment type="subcellular location">
    <subcellularLocation>
        <location evidence="1 10">Golgi apparatus membrane</location>
        <topology evidence="1 10">Single-pass type II membrane protein</topology>
    </subcellularLocation>
</comment>
<dbReference type="GO" id="GO:0016758">
    <property type="term" value="F:hexosyltransferase activity"/>
    <property type="evidence" value="ECO:0007669"/>
    <property type="project" value="InterPro"/>
</dbReference>
<dbReference type="EC" id="2.4.1.-" evidence="10"/>
<keyword evidence="7 10" id="KW-1133">Transmembrane helix</keyword>
<dbReference type="Pfam" id="PF01762">
    <property type="entry name" value="Galactosyl_T"/>
    <property type="match status" value="1"/>
</dbReference>
<gene>
    <name evidence="12" type="primary">LOC106180776</name>
</gene>
<dbReference type="GeneID" id="106180776"/>
<evidence type="ECO:0000256" key="3">
    <source>
        <dbReference type="ARBA" id="ARBA00022676"/>
    </source>
</evidence>
<keyword evidence="3 10" id="KW-0328">Glycosyltransferase</keyword>
<evidence type="ECO:0000313" key="11">
    <source>
        <dbReference type="Proteomes" id="UP000085678"/>
    </source>
</evidence>
<protein>
    <recommendedName>
        <fullName evidence="10">Hexosyltransferase</fullName>
        <ecNumber evidence="10">2.4.1.-</ecNumber>
    </recommendedName>
</protein>
<dbReference type="FunCoup" id="A0A1S3KDK8">
    <property type="interactions" value="201"/>
</dbReference>
<evidence type="ECO:0000256" key="8">
    <source>
        <dbReference type="ARBA" id="ARBA00023034"/>
    </source>
</evidence>
<name>A0A1S3KDK8_LINAN</name>
<evidence type="ECO:0000256" key="9">
    <source>
        <dbReference type="ARBA" id="ARBA00023136"/>
    </source>
</evidence>
<dbReference type="Gene3D" id="3.90.550.50">
    <property type="match status" value="1"/>
</dbReference>
<keyword evidence="8 10" id="KW-0333">Golgi apparatus</keyword>
<evidence type="ECO:0000256" key="5">
    <source>
        <dbReference type="ARBA" id="ARBA00022692"/>
    </source>
</evidence>
<dbReference type="InterPro" id="IPR002659">
    <property type="entry name" value="Glyco_trans_31"/>
</dbReference>
<keyword evidence="4" id="KW-0808">Transferase</keyword>
<dbReference type="RefSeq" id="XP_013420346.1">
    <property type="nucleotide sequence ID" value="XM_013564892.1"/>
</dbReference>
<evidence type="ECO:0000313" key="12">
    <source>
        <dbReference type="RefSeq" id="XP_013420346.1"/>
    </source>
</evidence>
<sequence>MQLAFQVGSRASTMSLRGKYGMSPLLKMLLRHRKKKCFFIAFAFCCGILVLLYIWDYYGLSDVLYETSFSDFAWPLNINLAEAVRKIQNNEKLDIAQINPFPFKIRMQNENLCKDVIVKNSAIFVLIVVKSACWSFESRHIIRKSWGNEKTISVNHSGTEYQLVTKRVFLIGHSSSLDSQYLLREEYQMYKDLIQGDFEDGYFNNTYKTMMAFSYASLHCHNAHFAFFVDEDFYISKRNTAQFLASLPATSAQNLYIGFSLFTNTRVNRNKKHKRYVPLAEYPYSRIPPYVYAGAYILSMKNIRDMSVAMHYVKFFRMDDVYLGLIAYRLGITISDGGKRFLMEFYTSSDVVNSHVIASHGFRGKMSLMREFWDLAAET</sequence>
<dbReference type="OrthoDB" id="2139606at2759"/>
<dbReference type="AlphaFoldDB" id="A0A1S3KDK8"/>
<keyword evidence="11" id="KW-1185">Reference proteome</keyword>
<dbReference type="KEGG" id="lak:106180776"/>
<comment type="similarity">
    <text evidence="2 10">Belongs to the glycosyltransferase 31 family.</text>
</comment>
<evidence type="ECO:0000256" key="1">
    <source>
        <dbReference type="ARBA" id="ARBA00004323"/>
    </source>
</evidence>
<dbReference type="GO" id="GO:0006493">
    <property type="term" value="P:protein O-linked glycosylation"/>
    <property type="evidence" value="ECO:0007669"/>
    <property type="project" value="TreeGrafter"/>
</dbReference>
<reference evidence="12" key="1">
    <citation type="submission" date="2025-08" db="UniProtKB">
        <authorList>
            <consortium name="RefSeq"/>
        </authorList>
    </citation>
    <scope>IDENTIFICATION</scope>
    <source>
        <tissue evidence="12">Gonads</tissue>
    </source>
</reference>
<dbReference type="PANTHER" id="PTHR11214:SF349">
    <property type="entry name" value="BETA-1,3-GALACTOSYLTRANSFERASE BRN"/>
    <property type="match status" value="1"/>
</dbReference>
<keyword evidence="5 10" id="KW-0812">Transmembrane</keyword>
<keyword evidence="9 10" id="KW-0472">Membrane</keyword>
<dbReference type="PANTHER" id="PTHR11214">
    <property type="entry name" value="BETA-1,3-N-ACETYLGLUCOSAMINYLTRANSFERASE"/>
    <property type="match status" value="1"/>
</dbReference>
<organism evidence="11 12">
    <name type="scientific">Lingula anatina</name>
    <name type="common">Brachiopod</name>
    <name type="synonym">Lingula unguis</name>
    <dbReference type="NCBI Taxonomy" id="7574"/>
    <lineage>
        <taxon>Eukaryota</taxon>
        <taxon>Metazoa</taxon>
        <taxon>Spiralia</taxon>
        <taxon>Lophotrochozoa</taxon>
        <taxon>Brachiopoda</taxon>
        <taxon>Linguliformea</taxon>
        <taxon>Lingulata</taxon>
        <taxon>Lingulida</taxon>
        <taxon>Linguloidea</taxon>
        <taxon>Lingulidae</taxon>
        <taxon>Lingula</taxon>
    </lineage>
</organism>